<dbReference type="SUPFAM" id="SSF48452">
    <property type="entry name" value="TPR-like"/>
    <property type="match status" value="1"/>
</dbReference>
<dbReference type="InterPro" id="IPR036869">
    <property type="entry name" value="J_dom_sf"/>
</dbReference>
<dbReference type="SUPFAM" id="SSF46565">
    <property type="entry name" value="Chaperone J-domain"/>
    <property type="match status" value="1"/>
</dbReference>
<dbReference type="Pfam" id="PF00226">
    <property type="entry name" value="DnaJ"/>
    <property type="match status" value="1"/>
</dbReference>
<dbReference type="AlphaFoldDB" id="A0ABD4T7X5"/>
<feature type="region of interest" description="Disordered" evidence="2">
    <location>
        <begin position="65"/>
        <end position="117"/>
    </location>
</feature>
<feature type="compositionally biased region" description="Low complexity" evidence="2">
    <location>
        <begin position="102"/>
        <end position="115"/>
    </location>
</feature>
<dbReference type="EMBL" id="JTHE03000106">
    <property type="protein sequence ID" value="MCM1984879.1"/>
    <property type="molecule type" value="Genomic_DNA"/>
</dbReference>
<dbReference type="PROSITE" id="PS50076">
    <property type="entry name" value="DNAJ_2"/>
    <property type="match status" value="1"/>
</dbReference>
<reference evidence="4 5" key="1">
    <citation type="journal article" date="2015" name="Genome Announc.">
        <title>Draft Genome Sequence of Filamentous Marine Cyanobacterium Lyngbya confervoides Strain BDU141951.</title>
        <authorList>
            <person name="Chandrababunaidu M.M."/>
            <person name="Sen D."/>
            <person name="Tripathy S."/>
        </authorList>
    </citation>
    <scope>NUCLEOTIDE SEQUENCE [LARGE SCALE GENOMIC DNA]</scope>
    <source>
        <strain evidence="4 5">BDU141951</strain>
    </source>
</reference>
<dbReference type="PROSITE" id="PS50005">
    <property type="entry name" value="TPR"/>
    <property type="match status" value="1"/>
</dbReference>
<comment type="caution">
    <text evidence="4">The sequence shown here is derived from an EMBL/GenBank/DDBJ whole genome shotgun (WGS) entry which is preliminary data.</text>
</comment>
<dbReference type="InterPro" id="IPR011990">
    <property type="entry name" value="TPR-like_helical_dom_sf"/>
</dbReference>
<dbReference type="SMART" id="SM00271">
    <property type="entry name" value="DnaJ"/>
    <property type="match status" value="1"/>
</dbReference>
<dbReference type="Proteomes" id="UP000031561">
    <property type="component" value="Unassembled WGS sequence"/>
</dbReference>
<sequence>MDIADCYRILGLTSVASAQEIKTSYRRLARQWHPDVNPDNQQAHDMFIRVTEAYKVLLKVTPQPMVPSHGMPVSKAPPPRTAASVSSPGPSPQPTHPRRAPGPRSASASSASAVPHPDPAYRIKLQAYEQLRQLVKTKRYPRAIALIEALNQKLPQDPEIRQWQAIIYQRWGRQLITERKYNQARAYLRKAMQTDPGNKSLLSEIEQDLNAIRMAV</sequence>
<proteinExistence type="predicted"/>
<evidence type="ECO:0000256" key="1">
    <source>
        <dbReference type="PROSITE-ProRule" id="PRU00339"/>
    </source>
</evidence>
<dbReference type="CDD" id="cd06257">
    <property type="entry name" value="DnaJ"/>
    <property type="match status" value="1"/>
</dbReference>
<dbReference type="InterPro" id="IPR050817">
    <property type="entry name" value="DjlA_DnaK_co-chaperone"/>
</dbReference>
<dbReference type="Gene3D" id="1.10.287.110">
    <property type="entry name" value="DnaJ domain"/>
    <property type="match status" value="1"/>
</dbReference>
<dbReference type="PANTHER" id="PTHR24074">
    <property type="entry name" value="CO-CHAPERONE PROTEIN DJLA"/>
    <property type="match status" value="1"/>
</dbReference>
<protein>
    <submittedName>
        <fullName evidence="4">DnaJ domain-containing protein</fullName>
    </submittedName>
</protein>
<dbReference type="RefSeq" id="WP_166277338.1">
    <property type="nucleotide sequence ID" value="NZ_JTHE03000106.1"/>
</dbReference>
<accession>A0ABD4T7X5</accession>
<keyword evidence="5" id="KW-1185">Reference proteome</keyword>
<dbReference type="Gene3D" id="1.25.40.10">
    <property type="entry name" value="Tetratricopeptide repeat domain"/>
    <property type="match status" value="1"/>
</dbReference>
<evidence type="ECO:0000313" key="4">
    <source>
        <dbReference type="EMBL" id="MCM1984879.1"/>
    </source>
</evidence>
<feature type="repeat" description="TPR" evidence="1">
    <location>
        <begin position="165"/>
        <end position="198"/>
    </location>
</feature>
<feature type="domain" description="J" evidence="3">
    <location>
        <begin position="5"/>
        <end position="70"/>
    </location>
</feature>
<dbReference type="InterPro" id="IPR001623">
    <property type="entry name" value="DnaJ_domain"/>
</dbReference>
<evidence type="ECO:0000259" key="3">
    <source>
        <dbReference type="PROSITE" id="PS50076"/>
    </source>
</evidence>
<evidence type="ECO:0000256" key="2">
    <source>
        <dbReference type="SAM" id="MobiDB-lite"/>
    </source>
</evidence>
<organism evidence="4 5">
    <name type="scientific">Lyngbya confervoides BDU141951</name>
    <dbReference type="NCBI Taxonomy" id="1574623"/>
    <lineage>
        <taxon>Bacteria</taxon>
        <taxon>Bacillati</taxon>
        <taxon>Cyanobacteriota</taxon>
        <taxon>Cyanophyceae</taxon>
        <taxon>Oscillatoriophycideae</taxon>
        <taxon>Oscillatoriales</taxon>
        <taxon>Microcoleaceae</taxon>
        <taxon>Lyngbya</taxon>
    </lineage>
</organism>
<evidence type="ECO:0000313" key="5">
    <source>
        <dbReference type="Proteomes" id="UP000031561"/>
    </source>
</evidence>
<gene>
    <name evidence="4" type="ORF">QQ91_0018820</name>
</gene>
<keyword evidence="1" id="KW-0802">TPR repeat</keyword>
<dbReference type="PRINTS" id="PR00625">
    <property type="entry name" value="JDOMAIN"/>
</dbReference>
<dbReference type="InterPro" id="IPR019734">
    <property type="entry name" value="TPR_rpt"/>
</dbReference>
<name>A0ABD4T7X5_9CYAN</name>